<evidence type="ECO:0000313" key="10">
    <source>
        <dbReference type="EMBL" id="TNN48281.1"/>
    </source>
</evidence>
<dbReference type="InterPro" id="IPR059182">
    <property type="entry name" value="Khc_C"/>
</dbReference>
<accession>A0A4Z2G4W3</accession>
<protein>
    <submittedName>
        <fullName evidence="10">Kinesin-1 heavy chain</fullName>
    </submittedName>
</protein>
<dbReference type="AlphaFoldDB" id="A0A4Z2G4W3"/>
<evidence type="ECO:0000313" key="11">
    <source>
        <dbReference type="Proteomes" id="UP000314294"/>
    </source>
</evidence>
<proteinExistence type="predicted"/>
<comment type="subcellular location">
    <subcellularLocation>
        <location evidence="1">Cytoplasm</location>
        <location evidence="1">Cytoskeleton</location>
    </subcellularLocation>
</comment>
<keyword evidence="4" id="KW-0547">Nucleotide-binding</keyword>
<evidence type="ECO:0000256" key="3">
    <source>
        <dbReference type="ARBA" id="ARBA00022701"/>
    </source>
</evidence>
<evidence type="ECO:0000256" key="5">
    <source>
        <dbReference type="ARBA" id="ARBA00022840"/>
    </source>
</evidence>
<dbReference type="Proteomes" id="UP000314294">
    <property type="component" value="Unassembled WGS sequence"/>
</dbReference>
<keyword evidence="2" id="KW-0963">Cytoplasm</keyword>
<evidence type="ECO:0000256" key="7">
    <source>
        <dbReference type="ARBA" id="ARBA00023175"/>
    </source>
</evidence>
<gene>
    <name evidence="10" type="primary">Kif5b_1</name>
    <name evidence="10" type="ORF">EYF80_041551</name>
</gene>
<organism evidence="10 11">
    <name type="scientific">Liparis tanakae</name>
    <name type="common">Tanaka's snailfish</name>
    <dbReference type="NCBI Taxonomy" id="230148"/>
    <lineage>
        <taxon>Eukaryota</taxon>
        <taxon>Metazoa</taxon>
        <taxon>Chordata</taxon>
        <taxon>Craniata</taxon>
        <taxon>Vertebrata</taxon>
        <taxon>Euteleostomi</taxon>
        <taxon>Actinopterygii</taxon>
        <taxon>Neopterygii</taxon>
        <taxon>Teleostei</taxon>
        <taxon>Neoteleostei</taxon>
        <taxon>Acanthomorphata</taxon>
        <taxon>Eupercaria</taxon>
        <taxon>Perciformes</taxon>
        <taxon>Cottioidei</taxon>
        <taxon>Cottales</taxon>
        <taxon>Liparidae</taxon>
        <taxon>Liparis</taxon>
    </lineage>
</organism>
<keyword evidence="6 9" id="KW-0175">Coiled coil</keyword>
<comment type="caution">
    <text evidence="10">The sequence shown here is derived from an EMBL/GenBank/DDBJ whole genome shotgun (WGS) entry which is preliminary data.</text>
</comment>
<keyword evidence="5" id="KW-0067">ATP-binding</keyword>
<evidence type="ECO:0000256" key="2">
    <source>
        <dbReference type="ARBA" id="ARBA00022490"/>
    </source>
</evidence>
<name>A0A4Z2G4W3_9TELE</name>
<dbReference type="CDD" id="cd23649">
    <property type="entry name" value="Khc_CBD_cc"/>
    <property type="match status" value="1"/>
</dbReference>
<keyword evidence="8" id="KW-0206">Cytoskeleton</keyword>
<dbReference type="EMBL" id="SRLO01000704">
    <property type="protein sequence ID" value="TNN48281.1"/>
    <property type="molecule type" value="Genomic_DNA"/>
</dbReference>
<dbReference type="OrthoDB" id="3176171at2759"/>
<evidence type="ECO:0000256" key="8">
    <source>
        <dbReference type="ARBA" id="ARBA00023212"/>
    </source>
</evidence>
<feature type="coiled-coil region" evidence="9">
    <location>
        <begin position="39"/>
        <end position="230"/>
    </location>
</feature>
<keyword evidence="3" id="KW-0493">Microtubule</keyword>
<evidence type="ECO:0000256" key="6">
    <source>
        <dbReference type="ARBA" id="ARBA00023054"/>
    </source>
</evidence>
<evidence type="ECO:0000256" key="9">
    <source>
        <dbReference type="SAM" id="Coils"/>
    </source>
</evidence>
<evidence type="ECO:0000256" key="4">
    <source>
        <dbReference type="ARBA" id="ARBA00022741"/>
    </source>
</evidence>
<keyword evidence="7" id="KW-0505">Motor protein</keyword>
<keyword evidence="11" id="KW-1185">Reference proteome</keyword>
<sequence length="393" mass="45765">MCSDMQQQESSGLIDEEFTTVRLYISKMKSEVKTMVKRSKQLESSRAQSSQKMEETETELISFQLRVSQHEAKIKSLSDSLQNAEQKKRQLEEQVDFLNEEIVRLKAQEKVNCMEKENEIQSAKVKDTVEKQIQSHREIHQKQISSLRDQLDHKEKLMTELQDLNQKVVLEQERLRVEHEKLKAADQEKSRQLQELTVVQDRREQARQDLKGLEDTVARELQTLHNLRRLFVQDLATRVKKVNAPTEGRPPVLRKLHLVHRRWTLANAKLNSDDAGSSAAQKQKICFLESSLEQLTKAHKQLLRDNADLRGELPKLEKRLRATAERVKALEAALREAKENAATDRKRYEQEMERIKDVVKPKNMGRRASIGQWTHTHTHTTLWNISCTGLYQA</sequence>
<reference evidence="10 11" key="1">
    <citation type="submission" date="2019-03" db="EMBL/GenBank/DDBJ databases">
        <title>First draft genome of Liparis tanakae, snailfish: a comprehensive survey of snailfish specific genes.</title>
        <authorList>
            <person name="Kim W."/>
            <person name="Song I."/>
            <person name="Jeong J.-H."/>
            <person name="Kim D."/>
            <person name="Kim S."/>
            <person name="Ryu S."/>
            <person name="Song J.Y."/>
            <person name="Lee S.K."/>
        </authorList>
    </citation>
    <scope>NUCLEOTIDE SEQUENCE [LARGE SCALE GENOMIC DNA]</scope>
    <source>
        <tissue evidence="10">Muscle</tissue>
    </source>
</reference>
<evidence type="ECO:0000256" key="1">
    <source>
        <dbReference type="ARBA" id="ARBA00004245"/>
    </source>
</evidence>
<feature type="coiled-coil region" evidence="9">
    <location>
        <begin position="292"/>
        <end position="358"/>
    </location>
</feature>